<dbReference type="AlphaFoldDB" id="A0A0F9F7V3"/>
<proteinExistence type="predicted"/>
<feature type="non-terminal residue" evidence="1">
    <location>
        <position position="385"/>
    </location>
</feature>
<gene>
    <name evidence="1" type="ORF">LCGC14_2338010</name>
</gene>
<dbReference type="EMBL" id="LAZR01033756">
    <property type="protein sequence ID" value="KKL47192.1"/>
    <property type="molecule type" value="Genomic_DNA"/>
</dbReference>
<evidence type="ECO:0000313" key="1">
    <source>
        <dbReference type="EMBL" id="KKL47192.1"/>
    </source>
</evidence>
<name>A0A0F9F7V3_9ZZZZ</name>
<sequence length="385" mass="38540">MTVLNLQVGASTDDVSVIDTSPPDATYDSIDMTTTFPLAGRLGGGDAYGDGTRFTSVAIGQADAIDAASLVWTPRNTQSGTAVNSNIDGEDADNAVTFSTIGNYTGRARTTALVVYDNIGTWTNDVPVTSPELKTVIQEIVDRGSWASGNDLVTFWENDGSDLNALRGPHSYDADTAKATKLDITYTAGGAQTITGAGIASAEAFGSATVALAVQTITGSSIASAEAFGGATVSTTVTVTAGAIGSLEAFGAATITTTVTITGSGIASAEAFGSASVAAVITGAGIASAEAFGGATITTTLTFTADGIASLEAFGAASVAGSDLAITGSGIASLEAFGAATVTIVVMFDFGKWRKQINPGDYPTGAEFFFEAVIATSDAGFTAYA</sequence>
<reference evidence="1" key="1">
    <citation type="journal article" date="2015" name="Nature">
        <title>Complex archaea that bridge the gap between prokaryotes and eukaryotes.</title>
        <authorList>
            <person name="Spang A."/>
            <person name="Saw J.H."/>
            <person name="Jorgensen S.L."/>
            <person name="Zaremba-Niedzwiedzka K."/>
            <person name="Martijn J."/>
            <person name="Lind A.E."/>
            <person name="van Eijk R."/>
            <person name="Schleper C."/>
            <person name="Guy L."/>
            <person name="Ettema T.J."/>
        </authorList>
    </citation>
    <scope>NUCLEOTIDE SEQUENCE</scope>
</reference>
<comment type="caution">
    <text evidence="1">The sequence shown here is derived from an EMBL/GenBank/DDBJ whole genome shotgun (WGS) entry which is preliminary data.</text>
</comment>
<protein>
    <submittedName>
        <fullName evidence="1">Uncharacterized protein</fullName>
    </submittedName>
</protein>
<organism evidence="1">
    <name type="scientific">marine sediment metagenome</name>
    <dbReference type="NCBI Taxonomy" id="412755"/>
    <lineage>
        <taxon>unclassified sequences</taxon>
        <taxon>metagenomes</taxon>
        <taxon>ecological metagenomes</taxon>
    </lineage>
</organism>
<accession>A0A0F9F7V3</accession>